<evidence type="ECO:0000313" key="6">
    <source>
        <dbReference type="Proteomes" id="UP001562425"/>
    </source>
</evidence>
<dbReference type="InterPro" id="IPR001304">
    <property type="entry name" value="C-type_lectin-like"/>
</dbReference>
<dbReference type="InterPro" id="IPR033349">
    <property type="entry name" value="ATRIP"/>
</dbReference>
<dbReference type="Gene3D" id="3.10.100.10">
    <property type="entry name" value="Mannose-Binding Protein A, subunit A"/>
    <property type="match status" value="1"/>
</dbReference>
<gene>
    <name evidence="5" type="ORF">pipiens_014401</name>
</gene>
<dbReference type="PROSITE" id="PS00615">
    <property type="entry name" value="C_TYPE_LECTIN_1"/>
    <property type="match status" value="1"/>
</dbReference>
<keyword evidence="1" id="KW-1015">Disulfide bond</keyword>
<dbReference type="InterPro" id="IPR018378">
    <property type="entry name" value="C-type_lectin_CS"/>
</dbReference>
<accession>A0ABD1CWY4</accession>
<dbReference type="AlphaFoldDB" id="A0ABD1CWY4"/>
<dbReference type="EMBL" id="JBEHCU010009281">
    <property type="protein sequence ID" value="KAL1380169.1"/>
    <property type="molecule type" value="Genomic_DNA"/>
</dbReference>
<dbReference type="InterPro" id="IPR016187">
    <property type="entry name" value="CTDL_fold"/>
</dbReference>
<organism evidence="5 6">
    <name type="scientific">Culex pipiens pipiens</name>
    <name type="common">Northern house mosquito</name>
    <dbReference type="NCBI Taxonomy" id="38569"/>
    <lineage>
        <taxon>Eukaryota</taxon>
        <taxon>Metazoa</taxon>
        <taxon>Ecdysozoa</taxon>
        <taxon>Arthropoda</taxon>
        <taxon>Hexapoda</taxon>
        <taxon>Insecta</taxon>
        <taxon>Pterygota</taxon>
        <taxon>Neoptera</taxon>
        <taxon>Endopterygota</taxon>
        <taxon>Diptera</taxon>
        <taxon>Nematocera</taxon>
        <taxon>Culicoidea</taxon>
        <taxon>Culicidae</taxon>
        <taxon>Culicinae</taxon>
        <taxon>Culicini</taxon>
        <taxon>Culex</taxon>
        <taxon>Culex</taxon>
    </lineage>
</organism>
<feature type="region of interest" description="Disordered" evidence="3">
    <location>
        <begin position="97"/>
        <end position="123"/>
    </location>
</feature>
<evidence type="ECO:0000313" key="5">
    <source>
        <dbReference type="EMBL" id="KAL1380169.1"/>
    </source>
</evidence>
<comment type="caution">
    <text evidence="5">The sequence shown here is derived from an EMBL/GenBank/DDBJ whole genome shotgun (WGS) entry which is preliminary data.</text>
</comment>
<keyword evidence="2" id="KW-0175">Coiled coil</keyword>
<protein>
    <recommendedName>
        <fullName evidence="4">C-type lectin domain-containing protein</fullName>
    </recommendedName>
</protein>
<proteinExistence type="predicted"/>
<dbReference type="PANTHER" id="PTHR28594">
    <property type="entry name" value="ATR-INTERACTING PROTEIN"/>
    <property type="match status" value="1"/>
</dbReference>
<evidence type="ECO:0000256" key="2">
    <source>
        <dbReference type="SAM" id="Coils"/>
    </source>
</evidence>
<evidence type="ECO:0000256" key="1">
    <source>
        <dbReference type="ARBA" id="ARBA00023157"/>
    </source>
</evidence>
<evidence type="ECO:0000256" key="3">
    <source>
        <dbReference type="SAM" id="MobiDB-lite"/>
    </source>
</evidence>
<dbReference type="PANTHER" id="PTHR28594:SF1">
    <property type="entry name" value="ATR-INTERACTING PROTEIN"/>
    <property type="match status" value="1"/>
</dbReference>
<dbReference type="PROSITE" id="PS50041">
    <property type="entry name" value="C_TYPE_LECTIN_2"/>
    <property type="match status" value="1"/>
</dbReference>
<name>A0ABD1CWY4_CULPP</name>
<feature type="domain" description="C-type lectin" evidence="4">
    <location>
        <begin position="870"/>
        <end position="986"/>
    </location>
</feature>
<evidence type="ECO:0000259" key="4">
    <source>
        <dbReference type="PROSITE" id="PS50041"/>
    </source>
</evidence>
<sequence>MAAKRHGNFQLKVPSASYKKARLEIEMISSQHYQRQQLQVPAVRTPTTVVQSSDSLWGEEDDEFIMLASQAVEEVEMFQNSQTGDVTFGRFAKQSVPSSTQALDSDELMPPPSAVPGPSRSKEKVLPEVIDLLTDDDDVFTENYDDIEKHMENFFNNGVDDDFKLDEIRQEDAGEPVPVEEPKPVQAGPSRPRYLPSQRQTQVDREAQLNAAKKKEHAQDIQIKFLTKQLEMASKKTEQIQKECNDAMERLHTREGEAAVLRYQLDNAKSINDQLRLDKMKESETMTKEWANKIKDLSSVIVAQQSELEFKSLEMMNLRTKRMSNSFRGGAADKSIVHEPPVTKEDFRIHHRRVKLFLQQSTLTYEIDPKIFDRSLERISKFNTNSRIATFSKGDSVISQCLGLLQTHLSQLAAQRRPPPPESLDAITATSARALTEILKYANQLKLVRVKYKHLGPKVAFEFLCKNAKNNRLNGEVNINQRDAIFADEQAVLTRRFLAALAILGRYLAPLAVSLVRSHCTGVLGKALNKLGYAVELYQHLGMVTAAAALLSSLCHHVCAMEERAVALMNLFKSIVYCRPDSALTLTYLSEALCRISNQSIDLLNQLCWRSKPESFKLNEIYKTIQFTKDSCVLQIYAALLECSVPQNRTLTRLEVDRLVANTRHTIFFLRNAVARPVRWIRHFYRHPEQSSRVPTQCQCHIRITNAFVVLLHQVLRCWNQCPLDIPNHSMLQIAQDGVLLLYDLFQTVYRGMVLRVGGHAIECRLQASCNWLVQHQDDFRFQDSHKMALRKLDLRLVMDEPLKTGGEGASSARTDTDSERADQTRQLYEEFFDSSLVLAAIWLLTDSPVAVSSIDITFQEHIRDAQKKYLLVNDKKSFFGAWQDCTSLGLKLATVTSKADADELATAIGSYNPEYKQQWWIGAIALNHKGYFMWISTSRPLIFQNFMKGEPNNQDGKEDCVSIGQYPDYKWNDDECEKLKHYICEA</sequence>
<keyword evidence="6" id="KW-1185">Reference proteome</keyword>
<dbReference type="InterPro" id="IPR016186">
    <property type="entry name" value="C-type_lectin-like/link_sf"/>
</dbReference>
<reference evidence="5 6" key="1">
    <citation type="submission" date="2024-05" db="EMBL/GenBank/DDBJ databases">
        <title>Culex pipiens pipiens assembly and annotation.</title>
        <authorList>
            <person name="Alout H."/>
            <person name="Durand T."/>
        </authorList>
    </citation>
    <scope>NUCLEOTIDE SEQUENCE [LARGE SCALE GENOMIC DNA]</scope>
    <source>
        <strain evidence="5">HA-2024</strain>
        <tissue evidence="5">Whole body</tissue>
    </source>
</reference>
<feature type="coiled-coil region" evidence="2">
    <location>
        <begin position="223"/>
        <end position="250"/>
    </location>
</feature>
<dbReference type="Proteomes" id="UP001562425">
    <property type="component" value="Unassembled WGS sequence"/>
</dbReference>
<dbReference type="SUPFAM" id="SSF56436">
    <property type="entry name" value="C-type lectin-like"/>
    <property type="match status" value="1"/>
</dbReference>
<feature type="region of interest" description="Disordered" evidence="3">
    <location>
        <begin position="171"/>
        <end position="200"/>
    </location>
</feature>
<dbReference type="CDD" id="cd00037">
    <property type="entry name" value="CLECT"/>
    <property type="match status" value="1"/>
</dbReference>
<dbReference type="Pfam" id="PF00059">
    <property type="entry name" value="Lectin_C"/>
    <property type="match status" value="1"/>
</dbReference>
<dbReference type="SMART" id="SM00034">
    <property type="entry name" value="CLECT"/>
    <property type="match status" value="1"/>
</dbReference>